<dbReference type="GO" id="GO:0003677">
    <property type="term" value="F:DNA binding"/>
    <property type="evidence" value="ECO:0007669"/>
    <property type="project" value="UniProtKB-KW"/>
</dbReference>
<dbReference type="InParanoid" id="A7RIE3"/>
<evidence type="ECO:0000259" key="2">
    <source>
        <dbReference type="PROSITE" id="PS50888"/>
    </source>
</evidence>
<feature type="non-terminal residue" evidence="3">
    <location>
        <position position="1"/>
    </location>
</feature>
<evidence type="ECO:0000313" key="4">
    <source>
        <dbReference type="Proteomes" id="UP000001593"/>
    </source>
</evidence>
<name>A7RIE3_NEMVE</name>
<feature type="domain" description="BHLH" evidence="2">
    <location>
        <begin position="9"/>
        <end position="61"/>
    </location>
</feature>
<dbReference type="CDD" id="cd11400">
    <property type="entry name" value="bHLHzip_Myc"/>
    <property type="match status" value="1"/>
</dbReference>
<dbReference type="Gene3D" id="4.10.280.10">
    <property type="entry name" value="Helix-loop-helix DNA-binding domain"/>
    <property type="match status" value="1"/>
</dbReference>
<dbReference type="FunFam" id="4.10.280.10:FF:000019">
    <property type="entry name" value="Myc proto-oncogene protein"/>
    <property type="match status" value="1"/>
</dbReference>
<keyword evidence="4" id="KW-1185">Reference proteome</keyword>
<dbReference type="Pfam" id="PF00010">
    <property type="entry name" value="HLH"/>
    <property type="match status" value="1"/>
</dbReference>
<dbReference type="EMBL" id="DS469512">
    <property type="protein sequence ID" value="EDO48795.1"/>
    <property type="molecule type" value="Genomic_DNA"/>
</dbReference>
<dbReference type="GO" id="GO:0046983">
    <property type="term" value="F:protein dimerization activity"/>
    <property type="evidence" value="ECO:0007669"/>
    <property type="project" value="InterPro"/>
</dbReference>
<dbReference type="SMART" id="SM00353">
    <property type="entry name" value="HLH"/>
    <property type="match status" value="1"/>
</dbReference>
<dbReference type="eggNOG" id="KOG2588">
    <property type="taxonomic scope" value="Eukaryota"/>
</dbReference>
<dbReference type="InterPro" id="IPR050433">
    <property type="entry name" value="Myc_transcription_factors"/>
</dbReference>
<feature type="non-terminal residue" evidence="3">
    <location>
        <position position="89"/>
    </location>
</feature>
<keyword evidence="1" id="KW-0238">DNA-binding</keyword>
<sequence>NEDSEDSEISRATHNVLERQRREDLKCRFQLLRDSIPELEDNERAPKVAILKKAREFVHQLIGEEERLCADKELERQRKLILLKRLHDL</sequence>
<accession>A7RIE3</accession>
<proteinExistence type="predicted"/>
<dbReference type="PRINTS" id="PR00044">
    <property type="entry name" value="LEUZIPPRMYC"/>
</dbReference>
<reference evidence="3 4" key="1">
    <citation type="journal article" date="2007" name="Science">
        <title>Sea anemone genome reveals ancestral eumetazoan gene repertoire and genomic organization.</title>
        <authorList>
            <person name="Putnam N.H."/>
            <person name="Srivastava M."/>
            <person name="Hellsten U."/>
            <person name="Dirks B."/>
            <person name="Chapman J."/>
            <person name="Salamov A."/>
            <person name="Terry A."/>
            <person name="Shapiro H."/>
            <person name="Lindquist E."/>
            <person name="Kapitonov V.V."/>
            <person name="Jurka J."/>
            <person name="Genikhovich G."/>
            <person name="Grigoriev I.V."/>
            <person name="Lucas S.M."/>
            <person name="Steele R.E."/>
            <person name="Finnerty J.R."/>
            <person name="Technau U."/>
            <person name="Martindale M.Q."/>
            <person name="Rokhsar D.S."/>
        </authorList>
    </citation>
    <scope>NUCLEOTIDE SEQUENCE [LARGE SCALE GENOMIC DNA]</scope>
    <source>
        <strain evidence="4">CH2 X CH6</strain>
    </source>
</reference>
<evidence type="ECO:0000313" key="3">
    <source>
        <dbReference type="EMBL" id="EDO48795.1"/>
    </source>
</evidence>
<dbReference type="STRING" id="45351.A7RIE3"/>
<evidence type="ECO:0000256" key="1">
    <source>
        <dbReference type="ARBA" id="ARBA00023125"/>
    </source>
</evidence>
<dbReference type="Proteomes" id="UP000001593">
    <property type="component" value="Unassembled WGS sequence"/>
</dbReference>
<dbReference type="PhylomeDB" id="A7RIE3"/>
<organism evidence="3 4">
    <name type="scientific">Nematostella vectensis</name>
    <name type="common">Starlet sea anemone</name>
    <dbReference type="NCBI Taxonomy" id="45351"/>
    <lineage>
        <taxon>Eukaryota</taxon>
        <taxon>Metazoa</taxon>
        <taxon>Cnidaria</taxon>
        <taxon>Anthozoa</taxon>
        <taxon>Hexacorallia</taxon>
        <taxon>Actiniaria</taxon>
        <taxon>Edwardsiidae</taxon>
        <taxon>Nematostella</taxon>
    </lineage>
</organism>
<dbReference type="PROSITE" id="PS50888">
    <property type="entry name" value="BHLH"/>
    <property type="match status" value="1"/>
</dbReference>
<dbReference type="InterPro" id="IPR011598">
    <property type="entry name" value="bHLH_dom"/>
</dbReference>
<dbReference type="SUPFAM" id="SSF47459">
    <property type="entry name" value="HLH, helix-loop-helix DNA-binding domain"/>
    <property type="match status" value="1"/>
</dbReference>
<dbReference type="PANTHER" id="PTHR45851">
    <property type="entry name" value="MYC PROTO-ONCOGENE"/>
    <property type="match status" value="1"/>
</dbReference>
<gene>
    <name evidence="3" type="ORF">NEMVEDRAFT_v1g38935</name>
</gene>
<dbReference type="InterPro" id="IPR036638">
    <property type="entry name" value="HLH_DNA-bd_sf"/>
</dbReference>
<dbReference type="GO" id="GO:0003700">
    <property type="term" value="F:DNA-binding transcription factor activity"/>
    <property type="evidence" value="ECO:0007669"/>
    <property type="project" value="InterPro"/>
</dbReference>
<dbReference type="OMA" id="ENHNYLE"/>
<dbReference type="HOGENOM" id="CLU_109424_3_1_1"/>
<protein>
    <recommendedName>
        <fullName evidence="2">BHLH domain-containing protein</fullName>
    </recommendedName>
</protein>
<dbReference type="AlphaFoldDB" id="A7RIE3"/>
<dbReference type="InterPro" id="IPR002418">
    <property type="entry name" value="Tscrpt_reg_Myc"/>
</dbReference>
<dbReference type="FunCoup" id="A7RIE3">
    <property type="interactions" value="351"/>
</dbReference>